<feature type="compositionally biased region" description="Low complexity" evidence="11">
    <location>
        <begin position="48"/>
        <end position="68"/>
    </location>
</feature>
<evidence type="ECO:0000256" key="11">
    <source>
        <dbReference type="SAM" id="MobiDB-lite"/>
    </source>
</evidence>
<feature type="transmembrane region" description="Helical" evidence="12">
    <location>
        <begin position="163"/>
        <end position="184"/>
    </location>
</feature>
<proteinExistence type="inferred from homology"/>
<accession>A0A5C3FB50</accession>
<keyword evidence="6 12" id="KW-1133">Transmembrane helix</keyword>
<keyword evidence="8 13" id="KW-0012">Acyltransferase</keyword>
<evidence type="ECO:0000256" key="6">
    <source>
        <dbReference type="ARBA" id="ARBA00022989"/>
    </source>
</evidence>
<evidence type="ECO:0000256" key="8">
    <source>
        <dbReference type="ARBA" id="ARBA00023315"/>
    </source>
</evidence>
<comment type="similarity">
    <text evidence="2">Belongs to the membrane-bound acyltransferase family. Sterol o-acyltransferase subfamily.</text>
</comment>
<evidence type="ECO:0000256" key="9">
    <source>
        <dbReference type="ARBA" id="ARBA00023568"/>
    </source>
</evidence>
<feature type="transmembrane region" description="Helical" evidence="12">
    <location>
        <begin position="670"/>
        <end position="687"/>
    </location>
</feature>
<keyword evidence="7 12" id="KW-0472">Membrane</keyword>
<gene>
    <name evidence="13" type="ORF">PSFLO_06838</name>
</gene>
<feature type="transmembrane region" description="Helical" evidence="12">
    <location>
        <begin position="262"/>
        <end position="280"/>
    </location>
</feature>
<feature type="transmembrane region" description="Helical" evidence="12">
    <location>
        <begin position="548"/>
        <end position="567"/>
    </location>
</feature>
<comment type="function">
    <text evidence="9">Sterol O-acyltransferase that catalyzes the formation of stery esters.</text>
</comment>
<protein>
    <submittedName>
        <fullName evidence="13">Related to acyl-CoA sterol acyltransferase</fullName>
    </submittedName>
</protein>
<sequence>MTEQTDAAAATAIAPSPSPSPIRATDYFDKRIESVRQQGDADSAQSTPSVGTPASASGAATPTGSTASELSDSEQMVATSTLTTTITRGTGSGEAEVSTAKITHVGAKGITAQVGKDGAVRLRPQPASTSRRKRIRAIVSFKPRHSHFNRENSSSSTDQFRGFFTLFWISIGLFVLNTSYTSFADTGKVLSMTFATLFSRDARMLALSDAVLIASTFICVPFIKVCKRGWVRYWPTAVVFQHLWQSALLFAVIKWARYREWPWVQSGFFVLHTLSMMMKIHSYMAVNGNMADAYHRMLRLGRMLEERVAEVEGGEAGQGEEQLHAAWNRAVRRARTNAGFDADGDAGAEGESEKKGKQDGEPCSGGDMVWASLELQRGSSGKRLRRRPAAAASSDATATSDPSQPKPELSKEEHKKLHAQAHDQETQRRRRTSSSAKRSTEAVAATAAAAGAAASKEAAGCDGHAIRDPHPLATHPDSLVSDLAREIEVLREDLLSAKAPEVTEPGIIRQDTVVWPDNVTYANFWDYLLVPTLVYELSYPRTTTIRPLYVLEKILATFGTFLVIYVITEHWIMPNSPSPDTPLLRTFLQLAVPMMVNYLLIFYLIFEGVLGGFAEITRFADREFYQDWWNATSMDVFSRKWNKPVHSFLLRHVYASTIAAWGLSRTSAMFVTFLFSSLVHELVMAIVSGKIRLYLFSAQMSQLPLILVSQIPFVKRNEALGNMIFWIGLMMGFPLLNIGYLVY</sequence>
<evidence type="ECO:0000256" key="10">
    <source>
        <dbReference type="PIRSR" id="PIRSR000439-1"/>
    </source>
</evidence>
<evidence type="ECO:0000256" key="1">
    <source>
        <dbReference type="ARBA" id="ARBA00004477"/>
    </source>
</evidence>
<feature type="compositionally biased region" description="Polar residues" evidence="11">
    <location>
        <begin position="69"/>
        <end position="78"/>
    </location>
</feature>
<feature type="compositionally biased region" description="Low complexity" evidence="11">
    <location>
        <begin position="7"/>
        <end position="25"/>
    </location>
</feature>
<organism evidence="13 14">
    <name type="scientific">Pseudozyma flocculosa</name>
    <dbReference type="NCBI Taxonomy" id="84751"/>
    <lineage>
        <taxon>Eukaryota</taxon>
        <taxon>Fungi</taxon>
        <taxon>Dikarya</taxon>
        <taxon>Basidiomycota</taxon>
        <taxon>Ustilaginomycotina</taxon>
        <taxon>Ustilaginomycetes</taxon>
        <taxon>Ustilaginales</taxon>
        <taxon>Ustilaginaceae</taxon>
        <taxon>Pseudozyma</taxon>
    </lineage>
</organism>
<feature type="compositionally biased region" description="Basic and acidic residues" evidence="11">
    <location>
        <begin position="408"/>
        <end position="427"/>
    </location>
</feature>
<feature type="compositionally biased region" description="Basic and acidic residues" evidence="11">
    <location>
        <begin position="351"/>
        <end position="360"/>
    </location>
</feature>
<evidence type="ECO:0000313" key="14">
    <source>
        <dbReference type="Proteomes" id="UP000323386"/>
    </source>
</evidence>
<dbReference type="PANTHER" id="PTHR10408">
    <property type="entry name" value="STEROL O-ACYLTRANSFERASE"/>
    <property type="match status" value="1"/>
</dbReference>
<feature type="region of interest" description="Disordered" evidence="11">
    <location>
        <begin position="339"/>
        <end position="448"/>
    </location>
</feature>
<evidence type="ECO:0000256" key="5">
    <source>
        <dbReference type="ARBA" id="ARBA00022824"/>
    </source>
</evidence>
<evidence type="ECO:0000256" key="2">
    <source>
        <dbReference type="ARBA" id="ARBA00009010"/>
    </source>
</evidence>
<feature type="compositionally biased region" description="Low complexity" evidence="11">
    <location>
        <begin position="389"/>
        <end position="403"/>
    </location>
</feature>
<dbReference type="PANTHER" id="PTHR10408:SF9">
    <property type="entry name" value="STEROL O-ACYLTRANSFERASE 2-RELATED"/>
    <property type="match status" value="1"/>
</dbReference>
<keyword evidence="5" id="KW-0256">Endoplasmic reticulum</keyword>
<evidence type="ECO:0000256" key="4">
    <source>
        <dbReference type="ARBA" id="ARBA00022692"/>
    </source>
</evidence>
<dbReference type="GO" id="GO:0034737">
    <property type="term" value="F:ergosterol O-acyltransferase activity"/>
    <property type="evidence" value="ECO:0007669"/>
    <property type="project" value="TreeGrafter"/>
</dbReference>
<keyword evidence="4 12" id="KW-0812">Transmembrane</keyword>
<dbReference type="InterPro" id="IPR014371">
    <property type="entry name" value="Oat_ACAT_DAG_ARE"/>
</dbReference>
<keyword evidence="3 13" id="KW-0808">Transferase</keyword>
<evidence type="ECO:0000256" key="7">
    <source>
        <dbReference type="ARBA" id="ARBA00023136"/>
    </source>
</evidence>
<reference evidence="13 14" key="1">
    <citation type="submission" date="2018-03" db="EMBL/GenBank/DDBJ databases">
        <authorList>
            <person name="Guldener U."/>
        </authorList>
    </citation>
    <scope>NUCLEOTIDE SEQUENCE [LARGE SCALE GENOMIC DNA]</scope>
    <source>
        <strain evidence="13 14">DAOM196992</strain>
    </source>
</reference>
<feature type="compositionally biased region" description="Low complexity" evidence="11">
    <location>
        <begin position="433"/>
        <end position="448"/>
    </location>
</feature>
<dbReference type="OrthoDB" id="10039049at2759"/>
<dbReference type="AlphaFoldDB" id="A0A5C3FB50"/>
<name>A0A5C3FB50_9BASI</name>
<dbReference type="EMBL" id="OOIP01000026">
    <property type="protein sequence ID" value="SPO41356.1"/>
    <property type="molecule type" value="Genomic_DNA"/>
</dbReference>
<evidence type="ECO:0000256" key="3">
    <source>
        <dbReference type="ARBA" id="ARBA00022679"/>
    </source>
</evidence>
<feature type="transmembrane region" description="Helical" evidence="12">
    <location>
        <begin position="587"/>
        <end position="606"/>
    </location>
</feature>
<comment type="subcellular location">
    <subcellularLocation>
        <location evidence="1">Endoplasmic reticulum membrane</location>
        <topology evidence="1">Multi-pass membrane protein</topology>
    </subcellularLocation>
</comment>
<evidence type="ECO:0000256" key="12">
    <source>
        <dbReference type="SAM" id="Phobius"/>
    </source>
</evidence>
<feature type="region of interest" description="Disordered" evidence="11">
    <location>
        <begin position="1"/>
        <end position="78"/>
    </location>
</feature>
<dbReference type="GO" id="GO:0005789">
    <property type="term" value="C:endoplasmic reticulum membrane"/>
    <property type="evidence" value="ECO:0007669"/>
    <property type="project" value="UniProtKB-SubCell"/>
</dbReference>
<dbReference type="Pfam" id="PF03062">
    <property type="entry name" value="MBOAT"/>
    <property type="match status" value="1"/>
</dbReference>
<keyword evidence="14" id="KW-1185">Reference proteome</keyword>
<feature type="active site" evidence="10">
    <location>
        <position position="680"/>
    </location>
</feature>
<dbReference type="PIRSF" id="PIRSF000439">
    <property type="entry name" value="Oat_ACAT_DAG_ARE"/>
    <property type="match status" value="1"/>
</dbReference>
<dbReference type="Proteomes" id="UP000323386">
    <property type="component" value="Unassembled WGS sequence"/>
</dbReference>
<feature type="transmembrane region" description="Helical" evidence="12">
    <location>
        <begin position="723"/>
        <end position="742"/>
    </location>
</feature>
<evidence type="ECO:0000313" key="13">
    <source>
        <dbReference type="EMBL" id="SPO41356.1"/>
    </source>
</evidence>
<dbReference type="InterPro" id="IPR004299">
    <property type="entry name" value="MBOAT_fam"/>
</dbReference>
<feature type="transmembrane region" description="Helical" evidence="12">
    <location>
        <begin position="237"/>
        <end position="256"/>
    </location>
</feature>
<feature type="transmembrane region" description="Helical" evidence="12">
    <location>
        <begin position="204"/>
        <end position="225"/>
    </location>
</feature>
<dbReference type="GO" id="GO:0008204">
    <property type="term" value="P:ergosterol metabolic process"/>
    <property type="evidence" value="ECO:0007669"/>
    <property type="project" value="TreeGrafter"/>
</dbReference>